<sequence>MAYAGRMGIAATEQIEPTEPTIYAEDLAVGDIVGLGSYKMTDEDLHAFAMQWDPQRFHIDEEFAQQGHFGGIIASGIHSLAIFQRLAVLGAYRHWWVVAGRAMENIQFHAPVRPGMELHGQLEITDIQFKREDRALVTLHGSLGCDGQVLFEVTNAAWIWGRARK</sequence>
<evidence type="ECO:0000313" key="3">
    <source>
        <dbReference type="EMBL" id="GEC12098.1"/>
    </source>
</evidence>
<accession>A0ABQ0RJW1</accession>
<dbReference type="Gene3D" id="3.10.129.10">
    <property type="entry name" value="Hotdog Thioesterase"/>
    <property type="match status" value="1"/>
</dbReference>
<reference evidence="3 4" key="1">
    <citation type="submission" date="2019-06" db="EMBL/GenBank/DDBJ databases">
        <title>Whole genome shotgun sequence of Glutamicibacter nicotianae NBRC 14234.</title>
        <authorList>
            <person name="Hosoyama A."/>
            <person name="Uohara A."/>
            <person name="Ohji S."/>
            <person name="Ichikawa N."/>
        </authorList>
    </citation>
    <scope>NUCLEOTIDE SEQUENCE [LARGE SCALE GENOMIC DNA]</scope>
    <source>
        <strain evidence="3 4">NBRC 14234</strain>
    </source>
</reference>
<dbReference type="Pfam" id="PF01575">
    <property type="entry name" value="MaoC_dehydratas"/>
    <property type="match status" value="1"/>
</dbReference>
<organism evidence="3 4">
    <name type="scientific">Glutamicibacter nicotianae</name>
    <name type="common">Arthrobacter nicotianae</name>
    <dbReference type="NCBI Taxonomy" id="37929"/>
    <lineage>
        <taxon>Bacteria</taxon>
        <taxon>Bacillati</taxon>
        <taxon>Actinomycetota</taxon>
        <taxon>Actinomycetes</taxon>
        <taxon>Micrococcales</taxon>
        <taxon>Micrococcaceae</taxon>
        <taxon>Glutamicibacter</taxon>
    </lineage>
</organism>
<comment type="similarity">
    <text evidence="1">Belongs to the enoyl-CoA hydratase/isomerase family.</text>
</comment>
<keyword evidence="4" id="KW-1185">Reference proteome</keyword>
<dbReference type="Proteomes" id="UP000316242">
    <property type="component" value="Unassembled WGS sequence"/>
</dbReference>
<evidence type="ECO:0000256" key="1">
    <source>
        <dbReference type="ARBA" id="ARBA00005254"/>
    </source>
</evidence>
<proteinExistence type="inferred from homology"/>
<protein>
    <recommendedName>
        <fullName evidence="2">MaoC-like domain-containing protein</fullName>
    </recommendedName>
</protein>
<dbReference type="SUPFAM" id="SSF54637">
    <property type="entry name" value="Thioesterase/thiol ester dehydrase-isomerase"/>
    <property type="match status" value="1"/>
</dbReference>
<dbReference type="EMBL" id="BJNE01000004">
    <property type="protein sequence ID" value="GEC12098.1"/>
    <property type="molecule type" value="Genomic_DNA"/>
</dbReference>
<evidence type="ECO:0000313" key="4">
    <source>
        <dbReference type="Proteomes" id="UP000316242"/>
    </source>
</evidence>
<name>A0ABQ0RJW1_GLUNI</name>
<dbReference type="InterPro" id="IPR029069">
    <property type="entry name" value="HotDog_dom_sf"/>
</dbReference>
<comment type="caution">
    <text evidence="3">The sequence shown here is derived from an EMBL/GenBank/DDBJ whole genome shotgun (WGS) entry which is preliminary data.</text>
</comment>
<feature type="domain" description="MaoC-like" evidence="2">
    <location>
        <begin position="37"/>
        <end position="132"/>
    </location>
</feature>
<gene>
    <name evidence="3" type="ORF">ANI01nite_13010</name>
</gene>
<evidence type="ECO:0000259" key="2">
    <source>
        <dbReference type="Pfam" id="PF01575"/>
    </source>
</evidence>
<dbReference type="InterPro" id="IPR002539">
    <property type="entry name" value="MaoC-like_dom"/>
</dbReference>